<dbReference type="Pfam" id="PF08806">
    <property type="entry name" value="Sep15_SelM"/>
    <property type="match status" value="1"/>
</dbReference>
<evidence type="ECO:0000313" key="3">
    <source>
        <dbReference type="EMBL" id="GMI20513.1"/>
    </source>
</evidence>
<proteinExistence type="inferred from homology"/>
<evidence type="ECO:0000259" key="2">
    <source>
        <dbReference type="Pfam" id="PF08806"/>
    </source>
</evidence>
<accession>A0ABQ6M6H7</accession>
<dbReference type="EMBL" id="BRYB01000012">
    <property type="protein sequence ID" value="GMI20513.1"/>
    <property type="molecule type" value="Genomic_DNA"/>
</dbReference>
<evidence type="ECO:0000256" key="1">
    <source>
        <dbReference type="ARBA" id="ARBA00005742"/>
    </source>
</evidence>
<name>A0ABQ6M6H7_9STRA</name>
<reference evidence="3 4" key="1">
    <citation type="journal article" date="2023" name="Commun. Biol.">
        <title>Genome analysis of Parmales, the sister group of diatoms, reveals the evolutionary specialization of diatoms from phago-mixotrophs to photoautotrophs.</title>
        <authorList>
            <person name="Ban H."/>
            <person name="Sato S."/>
            <person name="Yoshikawa S."/>
            <person name="Yamada K."/>
            <person name="Nakamura Y."/>
            <person name="Ichinomiya M."/>
            <person name="Sato N."/>
            <person name="Blanc-Mathieu R."/>
            <person name="Endo H."/>
            <person name="Kuwata A."/>
            <person name="Ogata H."/>
        </authorList>
    </citation>
    <scope>NUCLEOTIDE SEQUENCE [LARGE SCALE GENOMIC DNA]</scope>
</reference>
<evidence type="ECO:0000313" key="4">
    <source>
        <dbReference type="Proteomes" id="UP001165060"/>
    </source>
</evidence>
<feature type="non-terminal residue" evidence="3">
    <location>
        <position position="1"/>
    </location>
</feature>
<sequence length="86" mass="9356">LNKLPFARDFIKNQSGAHASSYPDLTVTYVKGRKPELFVYDDGVQIEKVSLVDFQSVGAIHDLMKSKGFARAEPEAEEAGAAAAEL</sequence>
<comment type="similarity">
    <text evidence="1">Belongs to the selenoprotein M/F family.</text>
</comment>
<dbReference type="SUPFAM" id="SSF52833">
    <property type="entry name" value="Thioredoxin-like"/>
    <property type="match status" value="1"/>
</dbReference>
<comment type="caution">
    <text evidence="3">The sequence shown here is derived from an EMBL/GenBank/DDBJ whole genome shotgun (WGS) entry which is preliminary data.</text>
</comment>
<gene>
    <name evidence="3" type="ORF">TeGR_g5059</name>
</gene>
<keyword evidence="4" id="KW-1185">Reference proteome</keyword>
<dbReference type="InterPro" id="IPR036249">
    <property type="entry name" value="Thioredoxin-like_sf"/>
</dbReference>
<dbReference type="Gene3D" id="3.40.30.50">
    <property type="entry name" value="Sep15/SelM thioredoxin-like domain, active-site redox motif"/>
    <property type="match status" value="1"/>
</dbReference>
<dbReference type="InterPro" id="IPR014912">
    <property type="entry name" value="Sep15_SelM_dom"/>
</dbReference>
<feature type="domain" description="Selenoprotein F/M" evidence="2">
    <location>
        <begin position="1"/>
        <end position="69"/>
    </location>
</feature>
<dbReference type="InterPro" id="IPR038219">
    <property type="entry name" value="Sep15/SelM_sf"/>
</dbReference>
<protein>
    <recommendedName>
        <fullName evidence="2">Selenoprotein F/M domain-containing protein</fullName>
    </recommendedName>
</protein>
<organism evidence="3 4">
    <name type="scientific">Tetraparma gracilis</name>
    <dbReference type="NCBI Taxonomy" id="2962635"/>
    <lineage>
        <taxon>Eukaryota</taxon>
        <taxon>Sar</taxon>
        <taxon>Stramenopiles</taxon>
        <taxon>Ochrophyta</taxon>
        <taxon>Bolidophyceae</taxon>
        <taxon>Parmales</taxon>
        <taxon>Triparmaceae</taxon>
        <taxon>Tetraparma</taxon>
    </lineage>
</organism>
<dbReference type="Proteomes" id="UP001165060">
    <property type="component" value="Unassembled WGS sequence"/>
</dbReference>